<evidence type="ECO:0000313" key="6">
    <source>
        <dbReference type="EMBL" id="KAJ3640944.1"/>
    </source>
</evidence>
<comment type="similarity">
    <text evidence="3">Belongs to the PTH2 family.</text>
</comment>
<dbReference type="Proteomes" id="UP001168821">
    <property type="component" value="Unassembled WGS sequence"/>
</dbReference>
<evidence type="ECO:0000256" key="3">
    <source>
        <dbReference type="ARBA" id="ARBA00038050"/>
    </source>
</evidence>
<reference evidence="6" key="1">
    <citation type="journal article" date="2023" name="G3 (Bethesda)">
        <title>Whole genome assemblies of Zophobas morio and Tenebrio molitor.</title>
        <authorList>
            <person name="Kaur S."/>
            <person name="Stinson S.A."/>
            <person name="diCenzo G.C."/>
        </authorList>
    </citation>
    <scope>NUCLEOTIDE SEQUENCE</scope>
    <source>
        <strain evidence="6">QUZm001</strain>
    </source>
</reference>
<dbReference type="InterPro" id="IPR009060">
    <property type="entry name" value="UBA-like_sf"/>
</dbReference>
<dbReference type="EMBL" id="JALNTZ010000009">
    <property type="protein sequence ID" value="KAJ3640944.1"/>
    <property type="molecule type" value="Genomic_DNA"/>
</dbReference>
<dbReference type="InterPro" id="IPR002833">
    <property type="entry name" value="PTH2"/>
</dbReference>
<proteinExistence type="inferred from homology"/>
<dbReference type="SMART" id="SM00165">
    <property type="entry name" value="UBA"/>
    <property type="match status" value="1"/>
</dbReference>
<dbReference type="Gene3D" id="1.10.8.10">
    <property type="entry name" value="DNA helicase RuvA subunit, C-terminal domain"/>
    <property type="match status" value="1"/>
</dbReference>
<dbReference type="NCBIfam" id="TIGR00283">
    <property type="entry name" value="arch_pth2"/>
    <property type="match status" value="1"/>
</dbReference>
<evidence type="ECO:0000256" key="2">
    <source>
        <dbReference type="ARBA" id="ARBA00022801"/>
    </source>
</evidence>
<evidence type="ECO:0000259" key="5">
    <source>
        <dbReference type="PROSITE" id="PS50030"/>
    </source>
</evidence>
<dbReference type="PANTHER" id="PTHR12649:SF29">
    <property type="entry name" value="AMINOACYL-TRNA HYDROLASE"/>
    <property type="match status" value="1"/>
</dbReference>
<keyword evidence="2" id="KW-0378">Hydrolase</keyword>
<evidence type="ECO:0000256" key="1">
    <source>
        <dbReference type="ARBA" id="ARBA00013260"/>
    </source>
</evidence>
<dbReference type="InterPro" id="IPR015940">
    <property type="entry name" value="UBA"/>
</dbReference>
<dbReference type="Pfam" id="PF22562">
    <property type="entry name" value="UBA_7"/>
    <property type="match status" value="1"/>
</dbReference>
<sequence length="197" mass="21767">MDATNKPYVKFQPNEEYLESLISMGISESHAQEALFCTGNESVEAAISYVFTNLLQEDNEDPSVVQRGAVAENCYEESAKRYKMSFVVNTALKMGVGKVAAQVAHACLGLYREMRITGEKEDALNEWDYFGEKKIVLKGDNTEHLEELFNKAKELNIPCYLVSDSGFTQIPAGSVTVLSVFGDEDEVDAITGTLSLL</sequence>
<gene>
    <name evidence="6" type="ORF">Zmor_027476</name>
</gene>
<dbReference type="AlphaFoldDB" id="A0AA38M302"/>
<dbReference type="SUPFAM" id="SSF46934">
    <property type="entry name" value="UBA-like"/>
    <property type="match status" value="1"/>
</dbReference>
<comment type="caution">
    <text evidence="6">The sequence shown here is derived from an EMBL/GenBank/DDBJ whole genome shotgun (WGS) entry which is preliminary data.</text>
</comment>
<dbReference type="Gene3D" id="3.40.1490.10">
    <property type="entry name" value="Bit1"/>
    <property type="match status" value="1"/>
</dbReference>
<dbReference type="EC" id="3.1.1.29" evidence="1"/>
<dbReference type="CDD" id="cd02430">
    <property type="entry name" value="PTH2"/>
    <property type="match status" value="1"/>
</dbReference>
<dbReference type="GO" id="GO:0004045">
    <property type="term" value="F:peptidyl-tRNA hydrolase activity"/>
    <property type="evidence" value="ECO:0007669"/>
    <property type="project" value="UniProtKB-EC"/>
</dbReference>
<dbReference type="FunFam" id="3.40.1490.10:FF:000002">
    <property type="entry name" value="Peptidyl-tRNA hydrolase 2, mitochondrial"/>
    <property type="match status" value="1"/>
</dbReference>
<evidence type="ECO:0000256" key="4">
    <source>
        <dbReference type="ARBA" id="ARBA00048707"/>
    </source>
</evidence>
<dbReference type="PANTHER" id="PTHR12649">
    <property type="entry name" value="PEPTIDYL-TRNA HYDROLASE 2"/>
    <property type="match status" value="1"/>
</dbReference>
<dbReference type="CDD" id="cd14296">
    <property type="entry name" value="UBA1_scUBP14_like"/>
    <property type="match status" value="1"/>
</dbReference>
<accession>A0AA38M302</accession>
<dbReference type="GO" id="GO:0005829">
    <property type="term" value="C:cytosol"/>
    <property type="evidence" value="ECO:0007669"/>
    <property type="project" value="TreeGrafter"/>
</dbReference>
<evidence type="ECO:0000313" key="7">
    <source>
        <dbReference type="Proteomes" id="UP001168821"/>
    </source>
</evidence>
<dbReference type="Pfam" id="PF01981">
    <property type="entry name" value="PTH2"/>
    <property type="match status" value="1"/>
</dbReference>
<dbReference type="InterPro" id="IPR023476">
    <property type="entry name" value="Pep_tRNA_hydro_II_dom_sf"/>
</dbReference>
<organism evidence="6 7">
    <name type="scientific">Zophobas morio</name>
    <dbReference type="NCBI Taxonomy" id="2755281"/>
    <lineage>
        <taxon>Eukaryota</taxon>
        <taxon>Metazoa</taxon>
        <taxon>Ecdysozoa</taxon>
        <taxon>Arthropoda</taxon>
        <taxon>Hexapoda</taxon>
        <taxon>Insecta</taxon>
        <taxon>Pterygota</taxon>
        <taxon>Neoptera</taxon>
        <taxon>Endopterygota</taxon>
        <taxon>Coleoptera</taxon>
        <taxon>Polyphaga</taxon>
        <taxon>Cucujiformia</taxon>
        <taxon>Tenebrionidae</taxon>
        <taxon>Zophobas</taxon>
    </lineage>
</organism>
<comment type="catalytic activity">
    <reaction evidence="4">
        <text>an N-acyl-L-alpha-aminoacyl-tRNA + H2O = an N-acyl-L-amino acid + a tRNA + H(+)</text>
        <dbReference type="Rhea" id="RHEA:54448"/>
        <dbReference type="Rhea" id="RHEA-COMP:10123"/>
        <dbReference type="Rhea" id="RHEA-COMP:13883"/>
        <dbReference type="ChEBI" id="CHEBI:15377"/>
        <dbReference type="ChEBI" id="CHEBI:15378"/>
        <dbReference type="ChEBI" id="CHEBI:59874"/>
        <dbReference type="ChEBI" id="CHEBI:78442"/>
        <dbReference type="ChEBI" id="CHEBI:138191"/>
        <dbReference type="EC" id="3.1.1.29"/>
    </reaction>
</comment>
<dbReference type="SUPFAM" id="SSF102462">
    <property type="entry name" value="Peptidyl-tRNA hydrolase II"/>
    <property type="match status" value="1"/>
</dbReference>
<protein>
    <recommendedName>
        <fullName evidence="1">peptidyl-tRNA hydrolase</fullName>
        <ecNumber evidence="1">3.1.1.29</ecNumber>
    </recommendedName>
</protein>
<feature type="domain" description="UBA" evidence="5">
    <location>
        <begin position="12"/>
        <end position="53"/>
    </location>
</feature>
<name>A0AA38M302_9CUCU</name>
<dbReference type="PROSITE" id="PS50030">
    <property type="entry name" value="UBA"/>
    <property type="match status" value="1"/>
</dbReference>
<keyword evidence="7" id="KW-1185">Reference proteome</keyword>